<dbReference type="InterPro" id="IPR004692">
    <property type="entry name" value="SecG"/>
</dbReference>
<feature type="transmembrane region" description="Helical" evidence="10">
    <location>
        <begin position="6"/>
        <end position="24"/>
    </location>
</feature>
<keyword evidence="8 10" id="KW-0811">Translocation</keyword>
<name>A0A955RI42_9BACT</name>
<keyword evidence="9 10" id="KW-0472">Membrane</keyword>
<sequence>MSSIEVLTILQIVLALILVVSILLQSRGSGLGTVFGGSGGGAYRSKRGIEKLLQNVTIVSGILFGLNALAIFYLNGKV</sequence>
<evidence type="ECO:0000256" key="6">
    <source>
        <dbReference type="ARBA" id="ARBA00022927"/>
    </source>
</evidence>
<organism evidence="11 12">
    <name type="scientific">Candidatus Dojkabacteria bacterium</name>
    <dbReference type="NCBI Taxonomy" id="2099670"/>
    <lineage>
        <taxon>Bacteria</taxon>
        <taxon>Candidatus Dojkabacteria</taxon>
    </lineage>
</organism>
<dbReference type="GO" id="GO:0065002">
    <property type="term" value="P:intracellular protein transmembrane transport"/>
    <property type="evidence" value="ECO:0007669"/>
    <property type="project" value="TreeGrafter"/>
</dbReference>
<dbReference type="GO" id="GO:0009306">
    <property type="term" value="P:protein secretion"/>
    <property type="evidence" value="ECO:0007669"/>
    <property type="project" value="UniProtKB-UniRule"/>
</dbReference>
<dbReference type="PANTHER" id="PTHR34182:SF1">
    <property type="entry name" value="PROTEIN-EXPORT MEMBRANE PROTEIN SECG"/>
    <property type="match status" value="1"/>
</dbReference>
<evidence type="ECO:0000256" key="3">
    <source>
        <dbReference type="ARBA" id="ARBA00022448"/>
    </source>
</evidence>
<keyword evidence="7 10" id="KW-1133">Transmembrane helix</keyword>
<evidence type="ECO:0000313" key="11">
    <source>
        <dbReference type="EMBL" id="MCA9382213.1"/>
    </source>
</evidence>
<evidence type="ECO:0000256" key="2">
    <source>
        <dbReference type="ARBA" id="ARBA00008445"/>
    </source>
</evidence>
<comment type="function">
    <text evidence="10">Involved in protein export. Participates in an early event of protein translocation.</text>
</comment>
<evidence type="ECO:0000313" key="12">
    <source>
        <dbReference type="Proteomes" id="UP000782843"/>
    </source>
</evidence>
<evidence type="ECO:0000256" key="9">
    <source>
        <dbReference type="ARBA" id="ARBA00023136"/>
    </source>
</evidence>
<keyword evidence="4 10" id="KW-1003">Cell membrane</keyword>
<evidence type="ECO:0000256" key="4">
    <source>
        <dbReference type="ARBA" id="ARBA00022475"/>
    </source>
</evidence>
<keyword evidence="6 10" id="KW-0653">Protein transport</keyword>
<dbReference type="PANTHER" id="PTHR34182">
    <property type="entry name" value="PROTEIN-EXPORT MEMBRANE PROTEIN SECG"/>
    <property type="match status" value="1"/>
</dbReference>
<protein>
    <recommendedName>
        <fullName evidence="10">Protein-export membrane protein SecG</fullName>
    </recommendedName>
</protein>
<comment type="subcellular location">
    <subcellularLocation>
        <location evidence="1 10">Cell membrane</location>
        <topology evidence="1 10">Multi-pass membrane protein</topology>
    </subcellularLocation>
</comment>
<accession>A0A955RI42</accession>
<evidence type="ECO:0000256" key="8">
    <source>
        <dbReference type="ARBA" id="ARBA00023010"/>
    </source>
</evidence>
<evidence type="ECO:0000256" key="7">
    <source>
        <dbReference type="ARBA" id="ARBA00022989"/>
    </source>
</evidence>
<dbReference type="GO" id="GO:0015450">
    <property type="term" value="F:protein-transporting ATPase activity"/>
    <property type="evidence" value="ECO:0007669"/>
    <property type="project" value="UniProtKB-UniRule"/>
</dbReference>
<comment type="caution">
    <text evidence="11">The sequence shown here is derived from an EMBL/GenBank/DDBJ whole genome shotgun (WGS) entry which is preliminary data.</text>
</comment>
<dbReference type="GO" id="GO:0043952">
    <property type="term" value="P:protein transport by the Sec complex"/>
    <property type="evidence" value="ECO:0007669"/>
    <property type="project" value="TreeGrafter"/>
</dbReference>
<reference evidence="11" key="1">
    <citation type="submission" date="2020-04" db="EMBL/GenBank/DDBJ databases">
        <authorList>
            <person name="Zhang T."/>
        </authorList>
    </citation>
    <scope>NUCLEOTIDE SEQUENCE</scope>
    <source>
        <strain evidence="11">HKST-UBA10</strain>
    </source>
</reference>
<dbReference type="GO" id="GO:0005886">
    <property type="term" value="C:plasma membrane"/>
    <property type="evidence" value="ECO:0007669"/>
    <property type="project" value="UniProtKB-SubCell"/>
</dbReference>
<keyword evidence="3 10" id="KW-0813">Transport</keyword>
<keyword evidence="5 10" id="KW-0812">Transmembrane</keyword>
<dbReference type="AlphaFoldDB" id="A0A955RI42"/>
<dbReference type="NCBIfam" id="TIGR00810">
    <property type="entry name" value="secG"/>
    <property type="match status" value="1"/>
</dbReference>
<dbReference type="EMBL" id="JAGQLG010000083">
    <property type="protein sequence ID" value="MCA9382213.1"/>
    <property type="molecule type" value="Genomic_DNA"/>
</dbReference>
<proteinExistence type="inferred from homology"/>
<evidence type="ECO:0000256" key="1">
    <source>
        <dbReference type="ARBA" id="ARBA00004651"/>
    </source>
</evidence>
<gene>
    <name evidence="11" type="primary">secG</name>
    <name evidence="11" type="ORF">KC660_02280</name>
</gene>
<reference evidence="11" key="2">
    <citation type="journal article" date="2021" name="Microbiome">
        <title>Successional dynamics and alternative stable states in a saline activated sludge microbial community over 9 years.</title>
        <authorList>
            <person name="Wang Y."/>
            <person name="Ye J."/>
            <person name="Ju F."/>
            <person name="Liu L."/>
            <person name="Boyd J.A."/>
            <person name="Deng Y."/>
            <person name="Parks D.H."/>
            <person name="Jiang X."/>
            <person name="Yin X."/>
            <person name="Woodcroft B.J."/>
            <person name="Tyson G.W."/>
            <person name="Hugenholtz P."/>
            <person name="Polz M.F."/>
            <person name="Zhang T."/>
        </authorList>
    </citation>
    <scope>NUCLEOTIDE SEQUENCE</scope>
    <source>
        <strain evidence="11">HKST-UBA10</strain>
    </source>
</reference>
<dbReference type="Proteomes" id="UP000782843">
    <property type="component" value="Unassembled WGS sequence"/>
</dbReference>
<evidence type="ECO:0000256" key="10">
    <source>
        <dbReference type="RuleBase" id="RU365087"/>
    </source>
</evidence>
<dbReference type="Pfam" id="PF03840">
    <property type="entry name" value="SecG"/>
    <property type="match status" value="1"/>
</dbReference>
<feature type="transmembrane region" description="Helical" evidence="10">
    <location>
        <begin position="52"/>
        <end position="74"/>
    </location>
</feature>
<comment type="similarity">
    <text evidence="2 10">Belongs to the SecG family.</text>
</comment>
<evidence type="ECO:0000256" key="5">
    <source>
        <dbReference type="ARBA" id="ARBA00022692"/>
    </source>
</evidence>